<evidence type="ECO:0000313" key="1">
    <source>
        <dbReference type="EMBL" id="CAB4876960.1"/>
    </source>
</evidence>
<dbReference type="Gene3D" id="3.30.530.20">
    <property type="match status" value="1"/>
</dbReference>
<dbReference type="EMBL" id="CAFBLS010000113">
    <property type="protein sequence ID" value="CAB4876960.1"/>
    <property type="molecule type" value="Genomic_DNA"/>
</dbReference>
<accession>A0A6J7E771</accession>
<sequence length="162" mass="18760">MAKYECVDEMTIEATPSECFESLIDEGAGRTAWWEPYVVIEPKGEIPAGQPGAEMIHRASPDGTTDRYWSTSRMTVRVAEIERDRRIVLTEEDGDFQGFEEWTFEPMDGDRTLIRVHWVADPRGWMRLWSMFGGVVEDHSLIVREGLRGMERHVAQRRRTRG</sequence>
<reference evidence="1" key="1">
    <citation type="submission" date="2020-05" db="EMBL/GenBank/DDBJ databases">
        <authorList>
            <person name="Chiriac C."/>
            <person name="Salcher M."/>
            <person name="Ghai R."/>
            <person name="Kavagutti S V."/>
        </authorList>
    </citation>
    <scope>NUCLEOTIDE SEQUENCE</scope>
</reference>
<name>A0A6J7E771_9ZZZZ</name>
<gene>
    <name evidence="1" type="ORF">UFOPK3402_01008</name>
</gene>
<dbReference type="InterPro" id="IPR023393">
    <property type="entry name" value="START-like_dom_sf"/>
</dbReference>
<protein>
    <submittedName>
        <fullName evidence="1">Unannotated protein</fullName>
    </submittedName>
</protein>
<dbReference type="SUPFAM" id="SSF55961">
    <property type="entry name" value="Bet v1-like"/>
    <property type="match status" value="1"/>
</dbReference>
<dbReference type="AlphaFoldDB" id="A0A6J7E771"/>
<proteinExistence type="predicted"/>
<organism evidence="1">
    <name type="scientific">freshwater metagenome</name>
    <dbReference type="NCBI Taxonomy" id="449393"/>
    <lineage>
        <taxon>unclassified sequences</taxon>
        <taxon>metagenomes</taxon>
        <taxon>ecological metagenomes</taxon>
    </lineage>
</organism>